<evidence type="ECO:0000313" key="3">
    <source>
        <dbReference type="EMBL" id="KAK4127559.1"/>
    </source>
</evidence>
<evidence type="ECO:0000256" key="2">
    <source>
        <dbReference type="SAM" id="MobiDB-lite"/>
    </source>
</evidence>
<feature type="compositionally biased region" description="Basic and acidic residues" evidence="2">
    <location>
        <begin position="473"/>
        <end position="552"/>
    </location>
</feature>
<feature type="region of interest" description="Disordered" evidence="2">
    <location>
        <begin position="473"/>
        <end position="800"/>
    </location>
</feature>
<feature type="coiled-coil region" evidence="1">
    <location>
        <begin position="282"/>
        <end position="309"/>
    </location>
</feature>
<dbReference type="Pfam" id="PF12757">
    <property type="entry name" value="Eisosome1"/>
    <property type="match status" value="1"/>
</dbReference>
<keyword evidence="4" id="KW-1185">Reference proteome</keyword>
<feature type="compositionally biased region" description="Polar residues" evidence="2">
    <location>
        <begin position="709"/>
        <end position="720"/>
    </location>
</feature>
<dbReference type="PANTHER" id="PTHR28298">
    <property type="entry name" value="EISOSOME PROTEIN 1"/>
    <property type="match status" value="1"/>
</dbReference>
<keyword evidence="1" id="KW-0175">Coiled coil</keyword>
<sequence length="817" mass="88633">MASASLTSLGGASRPMNLQGHFAPLRYANAEDLPSYPSPGLKPGDAAASAAATLGWASTPSGTFAAAGPGSPRGHQFNTPRSHDAILAADVAGWAQRHRKPPSPPASHQWVSTAASLAFGASKTPPPTTEHPQHSRHDSMSAALGALASSRPRAASSPQASTERNTDRATRATALSAATLAHQPTMRANSTPVGEVGAVPYTTMDREMFTANPPVKPKTDEKNRADVLHASALAMAKKMYDTQQRMIDSSAPAHALSSSFPCGDTTSRADQQSEEQPALVHNSLQESAYRLARERLAKLQQEHEKQRGLQEFYGSGTAPLHWSKLGTIKGKLTRKRSSSDGDLLEDKRRSERIRNQMSLLNSRLSEVDKEKRARDREALVAAAQRNVKAQMQRIDEQVQSDTGRVPQVNLDDWGRQALVAARVRYDAIGQDNVGKVDIGCGKIMERSEVKKIAAQKVQPLLDEINDRAEKELVRQEEEKLEEERRKELAERDKMREKEIQKIHKKLMDQQKEDERVRKAEVKREAKAHKDEIKAAKAEQKHAAQEAKQKESEVVPPTTSVGTKAEGPLQQPSPKAAHKRSLTVGHVRALSINFSRRPPRHKGKEAADQPPNTDDNSPTSPTGKVRAWLLSRFPRPRAKSTGSTPPANGEQDANETKHGFIGGVTLARLRQGKQNSSTSSIDSLDRNPHDANSSMREVALAGRRREPSSKRGTNTTDGESTTPPPPVEQMPVLHVSQATEAAPSVVGSVGSLGSDPRSSVSSSNSCNERFVEARSEPETSGGGSLASASMLAQAKPRPRAVVAGRVSPFRESRFSEIL</sequence>
<dbReference type="GeneID" id="87823032"/>
<proteinExistence type="predicted"/>
<feature type="compositionally biased region" description="Polar residues" evidence="2">
    <location>
        <begin position="671"/>
        <end position="681"/>
    </location>
</feature>
<evidence type="ECO:0000256" key="1">
    <source>
        <dbReference type="SAM" id="Coils"/>
    </source>
</evidence>
<organism evidence="3 4">
    <name type="scientific">Parathielavia appendiculata</name>
    <dbReference type="NCBI Taxonomy" id="2587402"/>
    <lineage>
        <taxon>Eukaryota</taxon>
        <taxon>Fungi</taxon>
        <taxon>Dikarya</taxon>
        <taxon>Ascomycota</taxon>
        <taxon>Pezizomycotina</taxon>
        <taxon>Sordariomycetes</taxon>
        <taxon>Sordariomycetidae</taxon>
        <taxon>Sordariales</taxon>
        <taxon>Chaetomiaceae</taxon>
        <taxon>Parathielavia</taxon>
    </lineage>
</organism>
<feature type="compositionally biased region" description="Low complexity" evidence="2">
    <location>
        <begin position="743"/>
        <end position="764"/>
    </location>
</feature>
<feature type="compositionally biased region" description="Low complexity" evidence="2">
    <location>
        <begin position="140"/>
        <end position="161"/>
    </location>
</feature>
<dbReference type="AlphaFoldDB" id="A0AAN6U7F0"/>
<gene>
    <name evidence="3" type="ORF">N657DRAFT_216949</name>
</gene>
<feature type="compositionally biased region" description="Polar residues" evidence="2">
    <location>
        <begin position="256"/>
        <end position="270"/>
    </location>
</feature>
<feature type="compositionally biased region" description="Low complexity" evidence="2">
    <location>
        <begin position="784"/>
        <end position="793"/>
    </location>
</feature>
<dbReference type="Proteomes" id="UP001302602">
    <property type="component" value="Unassembled WGS sequence"/>
</dbReference>
<dbReference type="InterPro" id="IPR024527">
    <property type="entry name" value="Eisosome1"/>
</dbReference>
<dbReference type="PANTHER" id="PTHR28298:SF1">
    <property type="entry name" value="EISOSOME PROTEIN 1"/>
    <property type="match status" value="1"/>
</dbReference>
<reference evidence="3" key="2">
    <citation type="submission" date="2023-05" db="EMBL/GenBank/DDBJ databases">
        <authorList>
            <consortium name="Lawrence Berkeley National Laboratory"/>
            <person name="Steindorff A."/>
            <person name="Hensen N."/>
            <person name="Bonometti L."/>
            <person name="Westerberg I."/>
            <person name="Brannstrom I.O."/>
            <person name="Guillou S."/>
            <person name="Cros-Aarteil S."/>
            <person name="Calhoun S."/>
            <person name="Haridas S."/>
            <person name="Kuo A."/>
            <person name="Mondo S."/>
            <person name="Pangilinan J."/>
            <person name="Riley R."/>
            <person name="Labutti K."/>
            <person name="Andreopoulos B."/>
            <person name="Lipzen A."/>
            <person name="Chen C."/>
            <person name="Yanf M."/>
            <person name="Daum C."/>
            <person name="Ng V."/>
            <person name="Clum A."/>
            <person name="Ohm R."/>
            <person name="Martin F."/>
            <person name="Silar P."/>
            <person name="Natvig D."/>
            <person name="Lalanne C."/>
            <person name="Gautier V."/>
            <person name="Ament-Velasquez S.L."/>
            <person name="Kruys A."/>
            <person name="Hutchinson M.I."/>
            <person name="Powell A.J."/>
            <person name="Barry K."/>
            <person name="Miller A.N."/>
            <person name="Grigoriev I.V."/>
            <person name="Debuchy R."/>
            <person name="Gladieux P."/>
            <person name="Thoren M.H."/>
            <person name="Johannesson H."/>
        </authorList>
    </citation>
    <scope>NUCLEOTIDE SEQUENCE</scope>
    <source>
        <strain evidence="3">CBS 731.68</strain>
    </source>
</reference>
<evidence type="ECO:0000313" key="4">
    <source>
        <dbReference type="Proteomes" id="UP001302602"/>
    </source>
</evidence>
<dbReference type="GO" id="GO:0070941">
    <property type="term" value="P:eisosome assembly"/>
    <property type="evidence" value="ECO:0007669"/>
    <property type="project" value="TreeGrafter"/>
</dbReference>
<feature type="region of interest" description="Disordered" evidence="2">
    <location>
        <begin position="119"/>
        <end position="169"/>
    </location>
</feature>
<feature type="region of interest" description="Disordered" evidence="2">
    <location>
        <begin position="244"/>
        <end position="280"/>
    </location>
</feature>
<reference evidence="3" key="1">
    <citation type="journal article" date="2023" name="Mol. Phylogenet. Evol.">
        <title>Genome-scale phylogeny and comparative genomics of the fungal order Sordariales.</title>
        <authorList>
            <person name="Hensen N."/>
            <person name="Bonometti L."/>
            <person name="Westerberg I."/>
            <person name="Brannstrom I.O."/>
            <person name="Guillou S."/>
            <person name="Cros-Aarteil S."/>
            <person name="Calhoun S."/>
            <person name="Haridas S."/>
            <person name="Kuo A."/>
            <person name="Mondo S."/>
            <person name="Pangilinan J."/>
            <person name="Riley R."/>
            <person name="LaButti K."/>
            <person name="Andreopoulos B."/>
            <person name="Lipzen A."/>
            <person name="Chen C."/>
            <person name="Yan M."/>
            <person name="Daum C."/>
            <person name="Ng V."/>
            <person name="Clum A."/>
            <person name="Steindorff A."/>
            <person name="Ohm R.A."/>
            <person name="Martin F."/>
            <person name="Silar P."/>
            <person name="Natvig D.O."/>
            <person name="Lalanne C."/>
            <person name="Gautier V."/>
            <person name="Ament-Velasquez S.L."/>
            <person name="Kruys A."/>
            <person name="Hutchinson M.I."/>
            <person name="Powell A.J."/>
            <person name="Barry K."/>
            <person name="Miller A.N."/>
            <person name="Grigoriev I.V."/>
            <person name="Debuchy R."/>
            <person name="Gladieux P."/>
            <person name="Hiltunen Thoren M."/>
            <person name="Johannesson H."/>
        </authorList>
    </citation>
    <scope>NUCLEOTIDE SEQUENCE</scope>
    <source>
        <strain evidence="3">CBS 731.68</strain>
    </source>
</reference>
<feature type="compositionally biased region" description="Polar residues" evidence="2">
    <location>
        <begin position="609"/>
        <end position="621"/>
    </location>
</feature>
<comment type="caution">
    <text evidence="3">The sequence shown here is derived from an EMBL/GenBank/DDBJ whole genome shotgun (WGS) entry which is preliminary data.</text>
</comment>
<dbReference type="RefSeq" id="XP_062651330.1">
    <property type="nucleotide sequence ID" value="XM_062786266.1"/>
</dbReference>
<protein>
    <submittedName>
        <fullName evidence="3">Uncharacterized protein</fullName>
    </submittedName>
</protein>
<dbReference type="EMBL" id="MU853224">
    <property type="protein sequence ID" value="KAK4127559.1"/>
    <property type="molecule type" value="Genomic_DNA"/>
</dbReference>
<accession>A0AAN6U7F0</accession>
<name>A0AAN6U7F0_9PEZI</name>